<comment type="caution">
    <text evidence="2">The sequence shown here is derived from an EMBL/GenBank/DDBJ whole genome shotgun (WGS) entry which is preliminary data.</text>
</comment>
<gene>
    <name evidence="2" type="ORF">SKAU_G00093730</name>
</gene>
<dbReference type="AlphaFoldDB" id="A0A9Q1J4K7"/>
<accession>A0A9Q1J4K7</accession>
<feature type="region of interest" description="Disordered" evidence="1">
    <location>
        <begin position="1"/>
        <end position="25"/>
    </location>
</feature>
<dbReference type="OrthoDB" id="2193595at2759"/>
<dbReference type="Proteomes" id="UP001152622">
    <property type="component" value="Chromosome 3"/>
</dbReference>
<evidence type="ECO:0000256" key="1">
    <source>
        <dbReference type="SAM" id="MobiDB-lite"/>
    </source>
</evidence>
<protein>
    <submittedName>
        <fullName evidence="2">Uncharacterized protein</fullName>
    </submittedName>
</protein>
<proteinExistence type="predicted"/>
<reference evidence="2" key="1">
    <citation type="journal article" date="2023" name="Science">
        <title>Genome structures resolve the early diversification of teleost fishes.</title>
        <authorList>
            <person name="Parey E."/>
            <person name="Louis A."/>
            <person name="Montfort J."/>
            <person name="Bouchez O."/>
            <person name="Roques C."/>
            <person name="Iampietro C."/>
            <person name="Lluch J."/>
            <person name="Castinel A."/>
            <person name="Donnadieu C."/>
            <person name="Desvignes T."/>
            <person name="Floi Bucao C."/>
            <person name="Jouanno E."/>
            <person name="Wen M."/>
            <person name="Mejri S."/>
            <person name="Dirks R."/>
            <person name="Jansen H."/>
            <person name="Henkel C."/>
            <person name="Chen W.J."/>
            <person name="Zahm M."/>
            <person name="Cabau C."/>
            <person name="Klopp C."/>
            <person name="Thompson A.W."/>
            <person name="Robinson-Rechavi M."/>
            <person name="Braasch I."/>
            <person name="Lecointre G."/>
            <person name="Bobe J."/>
            <person name="Postlethwait J.H."/>
            <person name="Berthelot C."/>
            <person name="Roest Crollius H."/>
            <person name="Guiguen Y."/>
        </authorList>
    </citation>
    <scope>NUCLEOTIDE SEQUENCE</scope>
    <source>
        <strain evidence="2">WJC10195</strain>
    </source>
</reference>
<name>A0A9Q1J4K7_SYNKA</name>
<organism evidence="2 3">
    <name type="scientific">Synaphobranchus kaupii</name>
    <name type="common">Kaup's arrowtooth eel</name>
    <dbReference type="NCBI Taxonomy" id="118154"/>
    <lineage>
        <taxon>Eukaryota</taxon>
        <taxon>Metazoa</taxon>
        <taxon>Chordata</taxon>
        <taxon>Craniata</taxon>
        <taxon>Vertebrata</taxon>
        <taxon>Euteleostomi</taxon>
        <taxon>Actinopterygii</taxon>
        <taxon>Neopterygii</taxon>
        <taxon>Teleostei</taxon>
        <taxon>Anguilliformes</taxon>
        <taxon>Synaphobranchidae</taxon>
        <taxon>Synaphobranchus</taxon>
    </lineage>
</organism>
<sequence>MNKSYLLNGKPGERGQRMLKQGSLPPIKGRRMNWIDAPDDVFFLATSDTRKVRKLLRSFDIKRAARQPYKPVFVKHIHTDLERPLPVQPPVNEEPIVIED</sequence>
<evidence type="ECO:0000313" key="3">
    <source>
        <dbReference type="Proteomes" id="UP001152622"/>
    </source>
</evidence>
<keyword evidence="3" id="KW-1185">Reference proteome</keyword>
<evidence type="ECO:0000313" key="2">
    <source>
        <dbReference type="EMBL" id="KAJ8369345.1"/>
    </source>
</evidence>
<dbReference type="EMBL" id="JAINUF010000003">
    <property type="protein sequence ID" value="KAJ8369345.1"/>
    <property type="molecule type" value="Genomic_DNA"/>
</dbReference>